<dbReference type="AlphaFoldDB" id="A0A803Q7U0"/>
<protein>
    <submittedName>
        <fullName evidence="1">Uncharacterized protein</fullName>
    </submittedName>
</protein>
<sequence>MFDDMRRMRYRKVEVYVDLSGTFGGDCLELAIDGGPSQKTTEHLTIAGPKLKKCIIKEHPDDADVAVDVRVSAQPEDYVMSKASLRNLEEELANNLEANSDDSEQHVDEFFMYMPDIEQDSEDNSEENLDSD</sequence>
<dbReference type="Gramene" id="evm.model.08.1166">
    <property type="protein sequence ID" value="cds.evm.model.08.1166"/>
    <property type="gene ID" value="evm.TU.08.1166"/>
</dbReference>
<keyword evidence="2" id="KW-1185">Reference proteome</keyword>
<name>A0A803Q7U0_CANSA</name>
<dbReference type="Proteomes" id="UP000596661">
    <property type="component" value="Chromosome 8"/>
</dbReference>
<accession>A0A803Q7U0</accession>
<organism evidence="1 2">
    <name type="scientific">Cannabis sativa</name>
    <name type="common">Hemp</name>
    <name type="synonym">Marijuana</name>
    <dbReference type="NCBI Taxonomy" id="3483"/>
    <lineage>
        <taxon>Eukaryota</taxon>
        <taxon>Viridiplantae</taxon>
        <taxon>Streptophyta</taxon>
        <taxon>Embryophyta</taxon>
        <taxon>Tracheophyta</taxon>
        <taxon>Spermatophyta</taxon>
        <taxon>Magnoliopsida</taxon>
        <taxon>eudicotyledons</taxon>
        <taxon>Gunneridae</taxon>
        <taxon>Pentapetalae</taxon>
        <taxon>rosids</taxon>
        <taxon>fabids</taxon>
        <taxon>Rosales</taxon>
        <taxon>Cannabaceae</taxon>
        <taxon>Cannabis</taxon>
    </lineage>
</organism>
<reference evidence="1" key="2">
    <citation type="submission" date="2021-03" db="UniProtKB">
        <authorList>
            <consortium name="EnsemblPlants"/>
        </authorList>
    </citation>
    <scope>IDENTIFICATION</scope>
</reference>
<evidence type="ECO:0000313" key="2">
    <source>
        <dbReference type="Proteomes" id="UP000596661"/>
    </source>
</evidence>
<evidence type="ECO:0000313" key="1">
    <source>
        <dbReference type="EnsemblPlants" id="cds.evm.model.08.1166"/>
    </source>
</evidence>
<reference evidence="1" key="1">
    <citation type="submission" date="2018-11" db="EMBL/GenBank/DDBJ databases">
        <authorList>
            <person name="Grassa J C."/>
        </authorList>
    </citation>
    <scope>NUCLEOTIDE SEQUENCE [LARGE SCALE GENOMIC DNA]</scope>
</reference>
<proteinExistence type="predicted"/>
<dbReference type="EMBL" id="UZAU01000705">
    <property type="status" value="NOT_ANNOTATED_CDS"/>
    <property type="molecule type" value="Genomic_DNA"/>
</dbReference>
<dbReference type="EnsemblPlants" id="evm.model.08.1166">
    <property type="protein sequence ID" value="cds.evm.model.08.1166"/>
    <property type="gene ID" value="evm.TU.08.1166"/>
</dbReference>